<feature type="chain" id="PRO_5042535371" evidence="2">
    <location>
        <begin position="22"/>
        <end position="293"/>
    </location>
</feature>
<sequence length="293" mass="30459">MTRTLISCCVALLLTPAVALADTRIDERHTLAAGGRIELSNVAGKVTVRGWDRNDVQLTGTLSDGLQLRQEKSANRVRWEIEYPRRSNSGGATLVLNVPRSVELLLSTVSASQDISGIDVRRLQADTVSGSLSAAGRSGDSKLNTVSGSVSARLQTPKLDVNTVSGRIEAGGGVSGDIGAQTVSGRVEVDAGRVQRLAVETVSGSIDLAAAGLAPGGRINVESVSASVTLSLPRTVSAQLSVNSFSGSINSDAGQVERPRYGPGSHLDTRLGGGDGDIRIQSHSGSVRVRLDR</sequence>
<dbReference type="InterPro" id="IPR025164">
    <property type="entry name" value="Toastrack_DUF4097"/>
</dbReference>
<feature type="region of interest" description="Disordered" evidence="1">
    <location>
        <begin position="248"/>
        <end position="285"/>
    </location>
</feature>
<gene>
    <name evidence="4" type="ORF">REH87_003354</name>
</gene>
<dbReference type="Pfam" id="PF13349">
    <property type="entry name" value="DUF4097"/>
    <property type="match status" value="1"/>
</dbReference>
<dbReference type="EMBL" id="ABLTIR010000094">
    <property type="protein sequence ID" value="EKZ1928313.1"/>
    <property type="molecule type" value="Genomic_DNA"/>
</dbReference>
<dbReference type="RefSeq" id="WP_005410567.1">
    <property type="nucleotide sequence ID" value="NZ_AP021908.1"/>
</dbReference>
<feature type="domain" description="DUF4097" evidence="3">
    <location>
        <begin position="37"/>
        <end position="289"/>
    </location>
</feature>
<evidence type="ECO:0000259" key="3">
    <source>
        <dbReference type="Pfam" id="PF13349"/>
    </source>
</evidence>
<keyword evidence="2" id="KW-0732">Signal</keyword>
<feature type="signal peptide" evidence="2">
    <location>
        <begin position="1"/>
        <end position="21"/>
    </location>
</feature>
<dbReference type="Proteomes" id="UP001225498">
    <property type="component" value="Unassembled WGS sequence"/>
</dbReference>
<evidence type="ECO:0000313" key="5">
    <source>
        <dbReference type="Proteomes" id="UP001225498"/>
    </source>
</evidence>
<reference evidence="4" key="1">
    <citation type="submission" date="2023-08" db="EMBL/GenBank/DDBJ databases">
        <authorList>
            <consortium name="Clinical and Environmental Microbiology Branch: Whole genome sequencing antimicrobial resistance pathogens in the healthcare setting"/>
        </authorList>
    </citation>
    <scope>NUCLEOTIDE SEQUENCE</scope>
    <source>
        <strain evidence="4">2023CJ-00293</strain>
    </source>
</reference>
<organism evidence="4 5">
    <name type="scientific">Stenotrophomonas maltophilia</name>
    <name type="common">Pseudomonas maltophilia</name>
    <name type="synonym">Xanthomonas maltophilia</name>
    <dbReference type="NCBI Taxonomy" id="40324"/>
    <lineage>
        <taxon>Bacteria</taxon>
        <taxon>Pseudomonadati</taxon>
        <taxon>Pseudomonadota</taxon>
        <taxon>Gammaproteobacteria</taxon>
        <taxon>Lysobacterales</taxon>
        <taxon>Lysobacteraceae</taxon>
        <taxon>Stenotrophomonas</taxon>
        <taxon>Stenotrophomonas maltophilia group</taxon>
    </lineage>
</organism>
<evidence type="ECO:0000313" key="4">
    <source>
        <dbReference type="EMBL" id="EKZ1928313.1"/>
    </source>
</evidence>
<comment type="caution">
    <text evidence="4">The sequence shown here is derived from an EMBL/GenBank/DDBJ whole genome shotgun (WGS) entry which is preliminary data.</text>
</comment>
<proteinExistence type="predicted"/>
<dbReference type="AlphaFoldDB" id="A0AAI9CNB2"/>
<evidence type="ECO:0000256" key="1">
    <source>
        <dbReference type="SAM" id="MobiDB-lite"/>
    </source>
</evidence>
<protein>
    <submittedName>
        <fullName evidence="4">DUF4097 family beta strand repeat protein</fullName>
    </submittedName>
</protein>
<name>A0AAI9CNB2_STEMA</name>
<evidence type="ECO:0000256" key="2">
    <source>
        <dbReference type="SAM" id="SignalP"/>
    </source>
</evidence>
<accession>A0AAI9CNB2</accession>